<dbReference type="PANTHER" id="PTHR11552">
    <property type="entry name" value="GLUCOSE-METHANOL-CHOLINE GMC OXIDOREDUCTASE"/>
    <property type="match status" value="1"/>
</dbReference>
<evidence type="ECO:0000313" key="8">
    <source>
        <dbReference type="Proteomes" id="UP000054321"/>
    </source>
</evidence>
<dbReference type="PANTHER" id="PTHR11552:SF138">
    <property type="entry name" value="DEHYDROGENASE PKFF-RELATED"/>
    <property type="match status" value="1"/>
</dbReference>
<comment type="similarity">
    <text evidence="1">Belongs to the GMC oxidoreductase family.</text>
</comment>
<dbReference type="Proteomes" id="UP000054321">
    <property type="component" value="Unassembled WGS sequence"/>
</dbReference>
<dbReference type="STRING" id="913774.A0A0C3D6L3"/>
<comment type="cofactor">
    <cofactor evidence="4">
        <name>FAD</name>
        <dbReference type="ChEBI" id="CHEBI:57692"/>
    </cofactor>
</comment>
<dbReference type="PROSITE" id="PS00624">
    <property type="entry name" value="GMC_OXRED_2"/>
    <property type="match status" value="1"/>
</dbReference>
<dbReference type="Gene3D" id="3.50.50.60">
    <property type="entry name" value="FAD/NAD(P)-binding domain"/>
    <property type="match status" value="1"/>
</dbReference>
<evidence type="ECO:0000256" key="5">
    <source>
        <dbReference type="SAM" id="SignalP"/>
    </source>
</evidence>
<dbReference type="InterPro" id="IPR000172">
    <property type="entry name" value="GMC_OxRdtase_N"/>
</dbReference>
<reference evidence="8" key="2">
    <citation type="submission" date="2015-01" db="EMBL/GenBank/DDBJ databases">
        <title>Evolutionary Origins and Diversification of the Mycorrhizal Mutualists.</title>
        <authorList>
            <consortium name="DOE Joint Genome Institute"/>
            <consortium name="Mycorrhizal Genomics Consortium"/>
            <person name="Kohler A."/>
            <person name="Kuo A."/>
            <person name="Nagy L.G."/>
            <person name="Floudas D."/>
            <person name="Copeland A."/>
            <person name="Barry K.W."/>
            <person name="Cichocki N."/>
            <person name="Veneault-Fourrey C."/>
            <person name="LaButti K."/>
            <person name="Lindquist E.A."/>
            <person name="Lipzen A."/>
            <person name="Lundell T."/>
            <person name="Morin E."/>
            <person name="Murat C."/>
            <person name="Riley R."/>
            <person name="Ohm R."/>
            <person name="Sun H."/>
            <person name="Tunlid A."/>
            <person name="Henrissat B."/>
            <person name="Grigoriev I.V."/>
            <person name="Hibbett D.S."/>
            <person name="Martin F."/>
        </authorList>
    </citation>
    <scope>NUCLEOTIDE SEQUENCE [LARGE SCALE GENOMIC DNA]</scope>
    <source>
        <strain evidence="8">Zn</strain>
    </source>
</reference>
<evidence type="ECO:0000256" key="3">
    <source>
        <dbReference type="PIRSR" id="PIRSR000137-1"/>
    </source>
</evidence>
<dbReference type="InterPro" id="IPR036188">
    <property type="entry name" value="FAD/NAD-bd_sf"/>
</dbReference>
<dbReference type="OrthoDB" id="269227at2759"/>
<dbReference type="HOGENOM" id="CLU_002865_6_3_1"/>
<gene>
    <name evidence="7" type="ORF">OIDMADRAFT_32525</name>
</gene>
<dbReference type="PIRSF" id="PIRSF000137">
    <property type="entry name" value="Alcohol_oxidase"/>
    <property type="match status" value="1"/>
</dbReference>
<feature type="chain" id="PRO_5002163121" evidence="5">
    <location>
        <begin position="18"/>
        <end position="628"/>
    </location>
</feature>
<dbReference type="EMBL" id="KN832882">
    <property type="protein sequence ID" value="KIM97547.1"/>
    <property type="molecule type" value="Genomic_DNA"/>
</dbReference>
<dbReference type="InterPro" id="IPR007867">
    <property type="entry name" value="GMC_OxRtase_C"/>
</dbReference>
<feature type="signal peptide" evidence="5">
    <location>
        <begin position="1"/>
        <end position="17"/>
    </location>
</feature>
<feature type="binding site" evidence="4">
    <location>
        <begin position="563"/>
        <end position="564"/>
    </location>
    <ligand>
        <name>FAD</name>
        <dbReference type="ChEBI" id="CHEBI:57692"/>
    </ligand>
</feature>
<dbReference type="GO" id="GO:0016614">
    <property type="term" value="F:oxidoreductase activity, acting on CH-OH group of donors"/>
    <property type="evidence" value="ECO:0007669"/>
    <property type="project" value="InterPro"/>
</dbReference>
<dbReference type="Pfam" id="PF00732">
    <property type="entry name" value="GMC_oxred_N"/>
    <property type="match status" value="1"/>
</dbReference>
<dbReference type="GO" id="GO:0050660">
    <property type="term" value="F:flavin adenine dinucleotide binding"/>
    <property type="evidence" value="ECO:0007669"/>
    <property type="project" value="InterPro"/>
</dbReference>
<evidence type="ECO:0000259" key="6">
    <source>
        <dbReference type="PROSITE" id="PS00624"/>
    </source>
</evidence>
<dbReference type="SUPFAM" id="SSF51905">
    <property type="entry name" value="FAD/NAD(P)-binding domain"/>
    <property type="match status" value="1"/>
</dbReference>
<keyword evidence="5" id="KW-0732">Signal</keyword>
<accession>A0A0C3D6L3</accession>
<evidence type="ECO:0000256" key="4">
    <source>
        <dbReference type="PIRSR" id="PIRSR000137-2"/>
    </source>
</evidence>
<dbReference type="AlphaFoldDB" id="A0A0C3D6L3"/>
<organism evidence="7 8">
    <name type="scientific">Oidiodendron maius (strain Zn)</name>
    <dbReference type="NCBI Taxonomy" id="913774"/>
    <lineage>
        <taxon>Eukaryota</taxon>
        <taxon>Fungi</taxon>
        <taxon>Dikarya</taxon>
        <taxon>Ascomycota</taxon>
        <taxon>Pezizomycotina</taxon>
        <taxon>Leotiomycetes</taxon>
        <taxon>Leotiomycetes incertae sedis</taxon>
        <taxon>Myxotrichaceae</taxon>
        <taxon>Oidiodendron</taxon>
    </lineage>
</organism>
<dbReference type="InterPro" id="IPR012132">
    <property type="entry name" value="GMC_OxRdtase"/>
</dbReference>
<evidence type="ECO:0000313" key="7">
    <source>
        <dbReference type="EMBL" id="KIM97547.1"/>
    </source>
</evidence>
<feature type="active site" description="Proton donor" evidence="3">
    <location>
        <position position="564"/>
    </location>
</feature>
<keyword evidence="4" id="KW-0285">Flavoprotein</keyword>
<dbReference type="SUPFAM" id="SSF54373">
    <property type="entry name" value="FAD-linked reductases, C-terminal domain"/>
    <property type="match status" value="1"/>
</dbReference>
<dbReference type="Gene3D" id="3.30.560.10">
    <property type="entry name" value="Glucose Oxidase, domain 3"/>
    <property type="match status" value="1"/>
</dbReference>
<feature type="binding site" evidence="4">
    <location>
        <begin position="609"/>
        <end position="610"/>
    </location>
    <ligand>
        <name>FAD</name>
        <dbReference type="ChEBI" id="CHEBI:57692"/>
    </ligand>
</feature>
<proteinExistence type="inferred from homology"/>
<dbReference type="InParanoid" id="A0A0C3D6L3"/>
<dbReference type="GO" id="GO:0044550">
    <property type="term" value="P:secondary metabolite biosynthetic process"/>
    <property type="evidence" value="ECO:0007669"/>
    <property type="project" value="TreeGrafter"/>
</dbReference>
<feature type="domain" description="Glucose-methanol-choline oxidoreductase N-terminal" evidence="6">
    <location>
        <begin position="319"/>
        <end position="333"/>
    </location>
</feature>
<keyword evidence="4" id="KW-0274">FAD</keyword>
<protein>
    <submittedName>
        <fullName evidence="7">GMC oxidoreductase</fullName>
    </submittedName>
</protein>
<evidence type="ECO:0000256" key="1">
    <source>
        <dbReference type="ARBA" id="ARBA00010790"/>
    </source>
</evidence>
<dbReference type="Pfam" id="PF05199">
    <property type="entry name" value="GMC_oxred_C"/>
    <property type="match status" value="1"/>
</dbReference>
<evidence type="ECO:0000256" key="2">
    <source>
        <dbReference type="ARBA" id="ARBA00023180"/>
    </source>
</evidence>
<keyword evidence="8" id="KW-1185">Reference proteome</keyword>
<feature type="active site" description="Proton acceptor" evidence="3">
    <location>
        <position position="608"/>
    </location>
</feature>
<name>A0A0C3D6L3_OIDMZ</name>
<keyword evidence="2" id="KW-0325">Glycoprotein</keyword>
<reference evidence="7 8" key="1">
    <citation type="submission" date="2014-04" db="EMBL/GenBank/DDBJ databases">
        <authorList>
            <consortium name="DOE Joint Genome Institute"/>
            <person name="Kuo A."/>
            <person name="Martino E."/>
            <person name="Perotto S."/>
            <person name="Kohler A."/>
            <person name="Nagy L.G."/>
            <person name="Floudas D."/>
            <person name="Copeland A."/>
            <person name="Barry K.W."/>
            <person name="Cichocki N."/>
            <person name="Veneault-Fourrey C."/>
            <person name="LaButti K."/>
            <person name="Lindquist E.A."/>
            <person name="Lipzen A."/>
            <person name="Lundell T."/>
            <person name="Morin E."/>
            <person name="Murat C."/>
            <person name="Sun H."/>
            <person name="Tunlid A."/>
            <person name="Henrissat B."/>
            <person name="Grigoriev I.V."/>
            <person name="Hibbett D.S."/>
            <person name="Martin F."/>
            <person name="Nordberg H.P."/>
            <person name="Cantor M.N."/>
            <person name="Hua S.X."/>
        </authorList>
    </citation>
    <scope>NUCLEOTIDE SEQUENCE [LARGE SCALE GENOMIC DNA]</scope>
    <source>
        <strain evidence="7 8">Zn</strain>
    </source>
</reference>
<sequence length="628" mass="67598">MKTSLFLEFALASLALAAPSTHRRRQLNGLLGSLEGILGVDQVFDYIVVGGGTGGLTIAKRLAEDPSVTVAVIEAGTVYEVADPIIAETPGGDTTFVGTTEVMPTVDWGFFTAPDPASNNQKRSYTRGKCLGGSSARNFMIYQRPTTQSLDLWASETGDSSYTFDNFLPYYQKGVTFTPPGPDRAANATALFNANAFTPSGEPLQVSYPNYAQTFSSYLQGGFNEIGITTIEDFNSGSLIGCQYCATTIDPANETRDSSQTSFLDSAASEGLTNLKVFSLTLAKKVVFDSSKKATGVGVESNLIPYTIKATKEVILSAGAFQSPQLLMVSGVGPAQQLQQFNIPIVVDSPGVGQNMQDHIFFGPSYRVNLVTLTRIANDPIYLAEQIAIWAANKTGLTNMFLCRPFTNNVSDFLGWEKVPDDLRSSFTSDALEELSALPADWPEIEYISGAGYVGNWTSLLFGQPKDGYQYATILATLVAPQSRGNVTLLSADTNDLPIIHTPALQSTTDQQVAVAAYKRTRQAFASKFMQQVVIGEEYFPGPDVQTDEEILDVIKGSLQTVWHASSTCKMGVESDSMAVVDSHARVYGVQGLRVVDASAFPFLPPGHPQSTVYALAEKVADLIKNGE</sequence>